<dbReference type="Proteomes" id="UP000050346">
    <property type="component" value="Unassembled WGS sequence"/>
</dbReference>
<gene>
    <name evidence="1" type="ORF">ALO71_01926</name>
</gene>
<evidence type="ECO:0000313" key="1">
    <source>
        <dbReference type="EMBL" id="KPX22472.1"/>
    </source>
</evidence>
<dbReference type="EMBL" id="LJQG01000069">
    <property type="protein sequence ID" value="KPX22472.1"/>
    <property type="molecule type" value="Genomic_DNA"/>
</dbReference>
<dbReference type="AlphaFoldDB" id="A0A0P9QDI5"/>
<protein>
    <submittedName>
        <fullName evidence="1">Uncharacterized protein</fullName>
    </submittedName>
</protein>
<evidence type="ECO:0000313" key="2">
    <source>
        <dbReference type="Proteomes" id="UP000050346"/>
    </source>
</evidence>
<dbReference type="AntiFam" id="ANF00012">
    <property type="entry name" value="tRNA translation"/>
</dbReference>
<name>A0A0P9QDI5_PSEA0</name>
<sequence length="157" mass="17651">MVIHFQLAKASVPITLEPACYSLRRAPISSTCRNMNFVLPDLLPVANRHDDAKDVDAALSAVKVVTLRHVVALCRTYVTQKQKITEIRKEISDLCSNGAGTRSRTRDLLITSQLLYQLSYTGVMGCEYIASDALVKPSCLIQLKKIDHWRFWWDADG</sequence>
<reference evidence="1 2" key="1">
    <citation type="submission" date="2015-09" db="EMBL/GenBank/DDBJ databases">
        <title>Genome announcement of multiple Pseudomonas syringae strains.</title>
        <authorList>
            <person name="Thakur S."/>
            <person name="Wang P.W."/>
            <person name="Gong Y."/>
            <person name="Weir B.S."/>
            <person name="Guttman D.S."/>
        </authorList>
    </citation>
    <scope>NUCLEOTIDE SEQUENCE [LARGE SCALE GENOMIC DNA]</scope>
    <source>
        <strain evidence="1 2">ICMP9150</strain>
    </source>
</reference>
<proteinExistence type="predicted"/>
<comment type="caution">
    <text evidence="1">The sequence shown here is derived from an EMBL/GenBank/DDBJ whole genome shotgun (WGS) entry which is preliminary data.</text>
</comment>
<accession>A0A0P9QDI5</accession>
<organism evidence="1 2">
    <name type="scientific">Pseudomonas amygdali pv. dendropanacis</name>
    <dbReference type="NCBI Taxonomy" id="235272"/>
    <lineage>
        <taxon>Bacteria</taxon>
        <taxon>Pseudomonadati</taxon>
        <taxon>Pseudomonadota</taxon>
        <taxon>Gammaproteobacteria</taxon>
        <taxon>Pseudomonadales</taxon>
        <taxon>Pseudomonadaceae</taxon>
        <taxon>Pseudomonas</taxon>
        <taxon>Pseudomonas amygdali</taxon>
    </lineage>
</organism>